<comment type="caution">
    <text evidence="1">The sequence shown here is derived from an EMBL/GenBank/DDBJ whole genome shotgun (WGS) entry which is preliminary data.</text>
</comment>
<dbReference type="InterPro" id="IPR036102">
    <property type="entry name" value="OsmC/Ohrsf"/>
</dbReference>
<dbReference type="SUPFAM" id="SSF82784">
    <property type="entry name" value="OsmC-like"/>
    <property type="match status" value="1"/>
</dbReference>
<evidence type="ECO:0000313" key="1">
    <source>
        <dbReference type="EMBL" id="THV34438.1"/>
    </source>
</evidence>
<reference evidence="1 2" key="1">
    <citation type="submission" date="2019-04" db="EMBL/GenBank/DDBJ databases">
        <title>genome sequence of strain W3.</title>
        <authorList>
            <person name="Gao J."/>
            <person name="Sun J."/>
        </authorList>
    </citation>
    <scope>NUCLEOTIDE SEQUENCE [LARGE SCALE GENOMIC DNA]</scope>
    <source>
        <strain evidence="1 2">W3</strain>
    </source>
</reference>
<dbReference type="InterPro" id="IPR003718">
    <property type="entry name" value="OsmC/Ohr_fam"/>
</dbReference>
<dbReference type="Gene3D" id="3.30.300.20">
    <property type="match status" value="1"/>
</dbReference>
<dbReference type="Proteomes" id="UP000307378">
    <property type="component" value="Unassembled WGS sequence"/>
</dbReference>
<sequence>MADLRSRPIGATASLGRMGYPSIRSATGGELQIVTGPAQAGFNPLDLLLASLAACMSMSARIAARELGFSDTFEGLEVDVSGEKSADEPSRFVGFTVRMTFHGEIPSEQQWLIARRAEEICTVSNSLAVHPQLLLGPV</sequence>
<protein>
    <submittedName>
        <fullName evidence="1">OsmC family peroxiredoxin</fullName>
    </submittedName>
</protein>
<name>A0A4S8PT11_9HYPH</name>
<dbReference type="RefSeq" id="WP_136541914.1">
    <property type="nucleotide sequence ID" value="NZ_STGU01000008.1"/>
</dbReference>
<dbReference type="EMBL" id="STGU01000008">
    <property type="protein sequence ID" value="THV34438.1"/>
    <property type="molecule type" value="Genomic_DNA"/>
</dbReference>
<evidence type="ECO:0000313" key="2">
    <source>
        <dbReference type="Proteomes" id="UP000307378"/>
    </source>
</evidence>
<dbReference type="InterPro" id="IPR015946">
    <property type="entry name" value="KH_dom-like_a/b"/>
</dbReference>
<organism evidence="1 2">
    <name type="scientific">Rhizobium rosettiformans W3</name>
    <dbReference type="NCBI Taxonomy" id="538378"/>
    <lineage>
        <taxon>Bacteria</taxon>
        <taxon>Pseudomonadati</taxon>
        <taxon>Pseudomonadota</taxon>
        <taxon>Alphaproteobacteria</taxon>
        <taxon>Hyphomicrobiales</taxon>
        <taxon>Rhizobiaceae</taxon>
        <taxon>Rhizobium/Agrobacterium group</taxon>
        <taxon>Rhizobium</taxon>
    </lineage>
</organism>
<gene>
    <name evidence="1" type="ORF">FAA86_15155</name>
</gene>
<accession>A0A4S8PT11</accession>
<dbReference type="AlphaFoldDB" id="A0A4S8PT11"/>
<proteinExistence type="predicted"/>
<dbReference type="Pfam" id="PF02566">
    <property type="entry name" value="OsmC"/>
    <property type="match status" value="1"/>
</dbReference>